<feature type="region of interest" description="Disordered" evidence="18">
    <location>
        <begin position="1204"/>
        <end position="1228"/>
    </location>
</feature>
<keyword evidence="14" id="KW-0472">Membrane</keyword>
<dbReference type="GO" id="GO:0005886">
    <property type="term" value="C:plasma membrane"/>
    <property type="evidence" value="ECO:0007669"/>
    <property type="project" value="UniProtKB-SubCell"/>
</dbReference>
<evidence type="ECO:0000259" key="19">
    <source>
        <dbReference type="PROSITE" id="PS50031"/>
    </source>
</evidence>
<keyword evidence="13" id="KW-0175">Coiled coil</keyword>
<feature type="compositionally biased region" description="Polar residues" evidence="18">
    <location>
        <begin position="961"/>
        <end position="971"/>
    </location>
</feature>
<dbReference type="GO" id="GO:0010008">
    <property type="term" value="C:endosome membrane"/>
    <property type="evidence" value="ECO:0007669"/>
    <property type="project" value="UniProtKB-SubCell"/>
</dbReference>
<feature type="compositionally biased region" description="Low complexity" evidence="18">
    <location>
        <begin position="1585"/>
        <end position="1597"/>
    </location>
</feature>
<feature type="compositionally biased region" description="Low complexity" evidence="18">
    <location>
        <begin position="1529"/>
        <end position="1539"/>
    </location>
</feature>
<feature type="compositionally biased region" description="Pro residues" evidence="18">
    <location>
        <begin position="1443"/>
        <end position="1460"/>
    </location>
</feature>
<feature type="compositionally biased region" description="Polar residues" evidence="18">
    <location>
        <begin position="1417"/>
        <end position="1428"/>
    </location>
</feature>
<dbReference type="Pfam" id="PF08226">
    <property type="entry name" value="DUF1720"/>
    <property type="match status" value="1"/>
</dbReference>
<dbReference type="HOGENOM" id="CLU_240362_0_0_1"/>
<keyword evidence="16" id="KW-0206">Cytoskeleton</keyword>
<comment type="subcellular location">
    <subcellularLocation>
        <location evidence="3">Cell membrane</location>
        <topology evidence="3">Peripheral membrane protein</topology>
        <orientation evidence="3">Cytoplasmic side</orientation>
    </subcellularLocation>
    <subcellularLocation>
        <location evidence="2">Cytoplasm</location>
        <location evidence="2">Cytoskeleton</location>
        <location evidence="2">Actin patch</location>
    </subcellularLocation>
    <subcellularLocation>
        <location evidence="1">Endosome membrane</location>
        <topology evidence="1">Peripheral membrane protein</topology>
        <orientation evidence="1">Cytoplasmic side</orientation>
    </subcellularLocation>
</comment>
<feature type="domain" description="WH2" evidence="21">
    <location>
        <begin position="1671"/>
        <end position="1688"/>
    </location>
</feature>
<evidence type="ECO:0000256" key="3">
    <source>
        <dbReference type="ARBA" id="ARBA00004413"/>
    </source>
</evidence>
<sequence>MSYPNPMNGAPYGYGTNGGMQPNMTGYGMPINQGNMGFQQGGYPYQQGYSTGGYPGTGSALPFQQPESMNAMNTGYGYPSQAPSYTNPSAPSAFSSQMTGYNGMMNTGMPPMGYVQPQRTGSAPVPPMGGFMQPQKTGSQPFNPMSNFVQPQQTGSVLPQASGFVQPQRTGTAPQGFFPQQTGGFMQYPGTNGQSFNNLMNGYMQPQPQKTGGFGSFIQPQKTGTVFPQPTLQPQRTGTYVNQIGFTQPQAMGMAPQSTGFIQPQPTGPFASFVQPQPTSMQTPVAPLKPQKTGQIHVSHAMDTRLSFITASDQEKFEKLFRSAVGNEEAMSADIAKAILVRSKLPTPTLSKIWSLSDTTRSGHLMFPQFVLAMYLCNLGLTGKPIPDKVPENILGEVNSMVDAISFSLDDSSSQYAQPVSQGGAQQMAAQMFNGFQQAAGIPSQITGMFPQQTGIQPQLTGFQQPMMPQRTGGMPPQKTGGMPPMMPQRTGSMPQLMPQRTGGMPPQMTGGMPPMMPQRTGGMPPQTTGGMPPMMPQRTGGMPPQTTGGMPPMMPQRTGGMPPQMTGGMPPMMPQRTGGMPPQMTGGMPPMMPQRTGGMPPQMTGGMPPMMPQRTGGMPPQTTGGMPPMMPQRTGGMPPQTTGGMPPMMPQRTGGMPPMMPQRTGGMPPQMTGGMPPMMPQRTGGMPPQMTGGMPPMMPQRTGGMPPQMTGGMPPMMPQRTGGMPPMMPQRTGNLTAQPTGVPGQWGFINTPLSNLPGIEALGEQMMPNASDGSLVRNFTGKKEIPWAISKEEKRIYDQIFDAWDKEKKGTLGGNAVLEIFGQSKLSRSELEHLWNLCDHGDKGCLDRDEFSVALHLIYRKLNGNAVPSELPPELIPPSTRNIEASVNQVKNLIKNDTSTRRPFSNENVSRLKKNSFYDNDSTLSDKDATLYRFNDSNVPAYVSNSRRRAYSKDKPDSMPPTTDSLNGLNDESEHLKKNIREKEILLNALEEKKAAHSDVSNNASLIDRIKSVHNEINEILVKQKSPEADSLRTRLNALSSKVTQLVSEVTTADNKLADLSSSIQTSNGDIDLRGVSSEMNNIEQQRNTSEASLKQLKTSIDSIELETRKQLDSLRNMDDEWLKNNMVDESVKKTVEDLPPPVEPQERFVHPKPNVVQPESAMPSTLESKPVTEKEGSFGVPDVEDRAARIKLEAQRRMNERLAAMGIKPRQQRNISGNSSASPSMITVANEPPQLKEQFSNLSINSKKEQPTPSFDTAPSEQGKSQNENGKQADENTVDHKQAKDPVPEAEGVKRDSVSSISSGFNTSAVKEVTASSPERVPSRDAKPPSVPSTAPSAPSTEHVRQPSLSPSSNTPGNISEAKKTSSTPSQLPSVPPAPPVPFNVPSVPQPSSTPQQKSPVPNESVSPVPPVPSDTSNISQSSATPQQPPFAPSSSVTNPTPTPTPPPAPAVPVPSLPPQAQKQVDTSTIESNLETEERPNANFQAPSFGAAPAIPAVPPPSAPPAPPTSSGFNPFSKLPPAPSTPSAPKTNGYDSDNWSHEDEEDSEDDAQSSKDAAALAAKLFGGMAPVRPLSTSPGKPRSTSTTPSLTTAAPPSAPPTAPPVPPSAPPSAPPAAPPVPPSAPSGAPPAAPPVPPSAPPSAPPAAPPVPPSAPSSEPPAPVAANPGERSALLNQIQAGTKLRKSITNDKSRPLGGRVIDGSSNDDKSAWYGNLS</sequence>
<feature type="compositionally biased region" description="Acidic residues" evidence="18">
    <location>
        <begin position="1544"/>
        <end position="1553"/>
    </location>
</feature>
<dbReference type="eggNOG" id="KOG2056">
    <property type="taxonomic scope" value="Eukaryota"/>
</dbReference>
<comment type="function">
    <text evidence="17">Component of the PAN1 actin cytoskeleton-regulatory complex required for the internalization of endosomes during actin-coupled endocytosis. The complex links the site of endocytosis to the cell membrane-associated actin cytoskeleton. Mediates uptake of external molecules and vacuolar degradation of plasma membrane proteins. Plays a role in the proper organization of the cell membrane-associated actin cytoskeleton and promotes its destabilization.</text>
</comment>
<feature type="domain" description="EF-hand" evidence="20">
    <location>
        <begin position="827"/>
        <end position="862"/>
    </location>
</feature>
<dbReference type="CDD" id="cd00052">
    <property type="entry name" value="EH"/>
    <property type="match status" value="2"/>
</dbReference>
<evidence type="ECO:0000256" key="17">
    <source>
        <dbReference type="ARBA" id="ARBA00025194"/>
    </source>
</evidence>
<dbReference type="InterPro" id="IPR000261">
    <property type="entry name" value="EH_dom"/>
</dbReference>
<gene>
    <name evidence="22" type="ORF">SOCG_04155</name>
</gene>
<comment type="subunit">
    <text evidence="5">Component of the PAN1 actin cytoskeleton-regulatory complex.</text>
</comment>
<organism evidence="22 23">
    <name type="scientific">Schizosaccharomyces octosporus (strain yFS286)</name>
    <name type="common">Fission yeast</name>
    <name type="synonym">Octosporomyces octosporus</name>
    <dbReference type="NCBI Taxonomy" id="483514"/>
    <lineage>
        <taxon>Eukaryota</taxon>
        <taxon>Fungi</taxon>
        <taxon>Dikarya</taxon>
        <taxon>Ascomycota</taxon>
        <taxon>Taphrinomycotina</taxon>
        <taxon>Schizosaccharomycetes</taxon>
        <taxon>Schizosaccharomycetales</taxon>
        <taxon>Schizosaccharomycetaceae</taxon>
        <taxon>Schizosaccharomyces</taxon>
    </lineage>
</organism>
<evidence type="ECO:0000256" key="14">
    <source>
        <dbReference type="ARBA" id="ARBA00023136"/>
    </source>
</evidence>
<keyword evidence="9" id="KW-0963">Cytoplasm</keyword>
<feature type="compositionally biased region" description="Pro residues" evidence="18">
    <location>
        <begin position="1376"/>
        <end position="1385"/>
    </location>
</feature>
<dbReference type="PANTHER" id="PTHR11216">
    <property type="entry name" value="EH DOMAIN"/>
    <property type="match status" value="1"/>
</dbReference>
<feature type="compositionally biased region" description="Polar residues" evidence="18">
    <location>
        <begin position="1300"/>
        <end position="1319"/>
    </location>
</feature>
<dbReference type="OMA" id="GMPGQWG"/>
<evidence type="ECO:0000256" key="1">
    <source>
        <dbReference type="ARBA" id="ARBA00004125"/>
    </source>
</evidence>
<protein>
    <recommendedName>
        <fullName evidence="6">Actin cytoskeleton-regulatory complex protein PAN1</fullName>
    </recommendedName>
    <alternativeName>
        <fullName evidence="7">Actin cytoskeleton-regulatory complex protein pan1</fullName>
    </alternativeName>
</protein>
<dbReference type="PROSITE" id="PS50222">
    <property type="entry name" value="EF_HAND_2"/>
    <property type="match status" value="1"/>
</dbReference>
<evidence type="ECO:0000256" key="16">
    <source>
        <dbReference type="ARBA" id="ARBA00023212"/>
    </source>
</evidence>
<dbReference type="Pfam" id="PF12763">
    <property type="entry name" value="EH"/>
    <property type="match status" value="2"/>
</dbReference>
<evidence type="ECO:0000259" key="21">
    <source>
        <dbReference type="PROSITE" id="PS51082"/>
    </source>
</evidence>
<dbReference type="Proteomes" id="UP000016088">
    <property type="component" value="Unassembled WGS sequence"/>
</dbReference>
<evidence type="ECO:0000256" key="12">
    <source>
        <dbReference type="ARBA" id="ARBA00022753"/>
    </source>
</evidence>
<feature type="compositionally biased region" description="Polar residues" evidence="18">
    <location>
        <begin position="1463"/>
        <end position="1475"/>
    </location>
</feature>
<keyword evidence="23" id="KW-1185">Reference proteome</keyword>
<dbReference type="EMBL" id="KE503208">
    <property type="protein sequence ID" value="EPX70802.1"/>
    <property type="molecule type" value="Genomic_DNA"/>
</dbReference>
<feature type="compositionally biased region" description="Low complexity" evidence="18">
    <location>
        <begin position="1334"/>
        <end position="1343"/>
    </location>
</feature>
<evidence type="ECO:0000256" key="6">
    <source>
        <dbReference type="ARBA" id="ARBA00015110"/>
    </source>
</evidence>
<dbReference type="SUPFAM" id="SSF47473">
    <property type="entry name" value="EF-hand"/>
    <property type="match status" value="2"/>
</dbReference>
<dbReference type="PROSITE" id="PS51082">
    <property type="entry name" value="WH2"/>
    <property type="match status" value="1"/>
</dbReference>
<dbReference type="GO" id="GO:0003779">
    <property type="term" value="F:actin binding"/>
    <property type="evidence" value="ECO:0007669"/>
    <property type="project" value="UniProtKB-KW"/>
</dbReference>
<evidence type="ECO:0000256" key="8">
    <source>
        <dbReference type="ARBA" id="ARBA00022475"/>
    </source>
</evidence>
<feature type="domain" description="EH" evidence="19">
    <location>
        <begin position="794"/>
        <end position="883"/>
    </location>
</feature>
<dbReference type="eggNOG" id="KOG1029">
    <property type="taxonomic scope" value="Eukaryota"/>
</dbReference>
<feature type="compositionally biased region" description="Basic and acidic residues" evidence="18">
    <location>
        <begin position="1273"/>
        <end position="1299"/>
    </location>
</feature>
<dbReference type="PROSITE" id="PS50031">
    <property type="entry name" value="EH"/>
    <property type="match status" value="2"/>
</dbReference>
<dbReference type="RefSeq" id="XP_013020451.1">
    <property type="nucleotide sequence ID" value="XM_013164997.1"/>
</dbReference>
<feature type="region of interest" description="Disordered" evidence="18">
    <location>
        <begin position="946"/>
        <end position="971"/>
    </location>
</feature>
<keyword evidence="12" id="KW-0967">Endosome</keyword>
<dbReference type="OrthoDB" id="2015333at2759"/>
<dbReference type="InterPro" id="IPR011992">
    <property type="entry name" value="EF-hand-dom_pair"/>
</dbReference>
<dbReference type="VEuPathDB" id="FungiDB:SOCG_04155"/>
<feature type="compositionally biased region" description="Polar residues" evidence="18">
    <location>
        <begin position="1349"/>
        <end position="1360"/>
    </location>
</feature>
<feature type="domain" description="EH" evidence="19">
    <location>
        <begin position="313"/>
        <end position="401"/>
    </location>
</feature>
<keyword evidence="10" id="KW-0254">Endocytosis</keyword>
<keyword evidence="11" id="KW-0677">Repeat</keyword>
<dbReference type="InterPro" id="IPR013182">
    <property type="entry name" value="DUF1720"/>
</dbReference>
<keyword evidence="15" id="KW-0009">Actin-binding</keyword>
<dbReference type="GeneID" id="25033119"/>
<dbReference type="GO" id="GO:0016197">
    <property type="term" value="P:endosomal transport"/>
    <property type="evidence" value="ECO:0007669"/>
    <property type="project" value="TreeGrafter"/>
</dbReference>
<evidence type="ECO:0000313" key="23">
    <source>
        <dbReference type="Proteomes" id="UP000016088"/>
    </source>
</evidence>
<dbReference type="GO" id="GO:0005509">
    <property type="term" value="F:calcium ion binding"/>
    <property type="evidence" value="ECO:0007669"/>
    <property type="project" value="InterPro"/>
</dbReference>
<feature type="region of interest" description="Disordered" evidence="18">
    <location>
        <begin position="1248"/>
        <end position="1718"/>
    </location>
</feature>
<dbReference type="GO" id="GO:0006897">
    <property type="term" value="P:endocytosis"/>
    <property type="evidence" value="ECO:0007669"/>
    <property type="project" value="UniProtKB-KW"/>
</dbReference>
<dbReference type="eggNOG" id="KOG0998">
    <property type="taxonomic scope" value="Eukaryota"/>
</dbReference>
<dbReference type="GO" id="GO:0030479">
    <property type="term" value="C:actin cortical patch"/>
    <property type="evidence" value="ECO:0007669"/>
    <property type="project" value="UniProtKB-SubCell"/>
</dbReference>
<dbReference type="InterPro" id="IPR002048">
    <property type="entry name" value="EF_hand_dom"/>
</dbReference>
<evidence type="ECO:0000256" key="9">
    <source>
        <dbReference type="ARBA" id="ARBA00022490"/>
    </source>
</evidence>
<dbReference type="FunFam" id="1.10.238.10:FF:000349">
    <property type="entry name" value="Actin cytoskeleton-regulatory complex protein PAN1"/>
    <property type="match status" value="1"/>
</dbReference>
<evidence type="ECO:0000256" key="7">
    <source>
        <dbReference type="ARBA" id="ARBA00020728"/>
    </source>
</evidence>
<evidence type="ECO:0000256" key="4">
    <source>
        <dbReference type="ARBA" id="ARBA00009351"/>
    </source>
</evidence>
<evidence type="ECO:0000256" key="5">
    <source>
        <dbReference type="ARBA" id="ARBA00011159"/>
    </source>
</evidence>
<dbReference type="Pfam" id="PF02205">
    <property type="entry name" value="WH2"/>
    <property type="match status" value="1"/>
</dbReference>
<evidence type="ECO:0000256" key="13">
    <source>
        <dbReference type="ARBA" id="ARBA00023054"/>
    </source>
</evidence>
<feature type="compositionally biased region" description="Pro residues" evidence="18">
    <location>
        <begin position="1598"/>
        <end position="1664"/>
    </location>
</feature>
<feature type="compositionally biased region" description="Pro residues" evidence="18">
    <location>
        <begin position="1498"/>
        <end position="1510"/>
    </location>
</feature>
<evidence type="ECO:0000256" key="18">
    <source>
        <dbReference type="SAM" id="MobiDB-lite"/>
    </source>
</evidence>
<evidence type="ECO:0000256" key="2">
    <source>
        <dbReference type="ARBA" id="ARBA00004134"/>
    </source>
</evidence>
<feature type="region of interest" description="Disordered" evidence="18">
    <location>
        <begin position="1157"/>
        <end position="1181"/>
    </location>
</feature>
<dbReference type="PANTHER" id="PTHR11216:SF173">
    <property type="entry name" value="ACTIN CYTOSKELETON-REGULATORY COMPLEX PROTEIN PAN1"/>
    <property type="match status" value="1"/>
</dbReference>
<evidence type="ECO:0000259" key="20">
    <source>
        <dbReference type="PROSITE" id="PS50222"/>
    </source>
</evidence>
<feature type="compositionally biased region" description="Polar residues" evidence="18">
    <location>
        <begin position="1248"/>
        <end position="1272"/>
    </location>
</feature>
<evidence type="ECO:0000313" key="22">
    <source>
        <dbReference type="EMBL" id="EPX70802.1"/>
    </source>
</evidence>
<dbReference type="SMART" id="SM00027">
    <property type="entry name" value="EH"/>
    <property type="match status" value="2"/>
</dbReference>
<evidence type="ECO:0000256" key="15">
    <source>
        <dbReference type="ARBA" id="ARBA00023203"/>
    </source>
</evidence>
<feature type="compositionally biased region" description="Low complexity" evidence="18">
    <location>
        <begin position="1386"/>
        <end position="1409"/>
    </location>
</feature>
<accession>S9PS30</accession>
<dbReference type="InterPro" id="IPR003124">
    <property type="entry name" value="WH2_dom"/>
</dbReference>
<keyword evidence="8" id="KW-1003">Cell membrane</keyword>
<evidence type="ECO:0000256" key="10">
    <source>
        <dbReference type="ARBA" id="ARBA00022583"/>
    </source>
</evidence>
<feature type="compositionally biased region" description="Polar residues" evidence="18">
    <location>
        <begin position="1214"/>
        <end position="1228"/>
    </location>
</feature>
<name>S9PS30_SCHOY</name>
<proteinExistence type="inferred from homology"/>
<dbReference type="Gene3D" id="1.10.238.10">
    <property type="entry name" value="EF-hand"/>
    <property type="match status" value="2"/>
</dbReference>
<comment type="similarity">
    <text evidence="4">Belongs to the PAN1 family.</text>
</comment>
<reference evidence="22 23" key="1">
    <citation type="journal article" date="2011" name="Science">
        <title>Comparative functional genomics of the fission yeasts.</title>
        <authorList>
            <person name="Rhind N."/>
            <person name="Chen Z."/>
            <person name="Yassour M."/>
            <person name="Thompson D.A."/>
            <person name="Haas B.J."/>
            <person name="Habib N."/>
            <person name="Wapinski I."/>
            <person name="Roy S."/>
            <person name="Lin M.F."/>
            <person name="Heiman D.I."/>
            <person name="Young S.K."/>
            <person name="Furuya K."/>
            <person name="Guo Y."/>
            <person name="Pidoux A."/>
            <person name="Chen H.M."/>
            <person name="Robbertse B."/>
            <person name="Goldberg J.M."/>
            <person name="Aoki K."/>
            <person name="Bayne E.H."/>
            <person name="Berlin A.M."/>
            <person name="Desjardins C.A."/>
            <person name="Dobbs E."/>
            <person name="Dukaj L."/>
            <person name="Fan L."/>
            <person name="FitzGerald M.G."/>
            <person name="French C."/>
            <person name="Gujja S."/>
            <person name="Hansen K."/>
            <person name="Keifenheim D."/>
            <person name="Levin J.Z."/>
            <person name="Mosher R.A."/>
            <person name="Mueller C.A."/>
            <person name="Pfiffner J."/>
            <person name="Priest M."/>
            <person name="Russ C."/>
            <person name="Smialowska A."/>
            <person name="Swoboda P."/>
            <person name="Sykes S.M."/>
            <person name="Vaughn M."/>
            <person name="Vengrova S."/>
            <person name="Yoder R."/>
            <person name="Zeng Q."/>
            <person name="Allshire R."/>
            <person name="Baulcombe D."/>
            <person name="Birren B.W."/>
            <person name="Brown W."/>
            <person name="Ekwall K."/>
            <person name="Kellis M."/>
            <person name="Leatherwood J."/>
            <person name="Levin H."/>
            <person name="Margalit H."/>
            <person name="Martienssen R."/>
            <person name="Nieduszynski C.A."/>
            <person name="Spatafora J.W."/>
            <person name="Friedman N."/>
            <person name="Dalgaard J.Z."/>
            <person name="Baumann P."/>
            <person name="Niki H."/>
            <person name="Regev A."/>
            <person name="Nusbaum C."/>
        </authorList>
    </citation>
    <scope>NUCLEOTIDE SEQUENCE [LARGE SCALE GENOMIC DNA]</scope>
    <source>
        <strain evidence="23">yFS286</strain>
    </source>
</reference>
<evidence type="ECO:0000256" key="11">
    <source>
        <dbReference type="ARBA" id="ARBA00022737"/>
    </source>
</evidence>